<evidence type="ECO:0000313" key="1">
    <source>
        <dbReference type="EMBL" id="MDB6179012.1"/>
    </source>
</evidence>
<gene>
    <name evidence="1" type="ORF">PAF17_16085</name>
</gene>
<protein>
    <submittedName>
        <fullName evidence="1">Uncharacterized protein</fullName>
    </submittedName>
</protein>
<name>A0ABT4ZIX6_9RHOB</name>
<dbReference type="RefSeq" id="WP_271890128.1">
    <property type="nucleotide sequence ID" value="NZ_JAQBIE010000024.1"/>
</dbReference>
<proteinExistence type="predicted"/>
<evidence type="ECO:0000313" key="2">
    <source>
        <dbReference type="Proteomes" id="UP001165641"/>
    </source>
</evidence>
<dbReference type="EMBL" id="JAQBIE010000024">
    <property type="protein sequence ID" value="MDB6179012.1"/>
    <property type="molecule type" value="Genomic_DNA"/>
</dbReference>
<accession>A0ABT4ZIX6</accession>
<sequence>MADYNDITLGAAPVSVPVATEDTIIYASGGPLRFTSHQTPAGNTVGIPLQEGQAHLVKADNAITAWSDTGVSVKLVRTTA</sequence>
<comment type="caution">
    <text evidence="1">The sequence shown here is derived from an EMBL/GenBank/DDBJ whole genome shotgun (WGS) entry which is preliminary data.</text>
</comment>
<reference evidence="1" key="1">
    <citation type="submission" date="2022-12" db="EMBL/GenBank/DDBJ databases">
        <title>Paracoccus onchidii sp. nov., isolated from a marine invertebrate from the South China Sea.</title>
        <authorList>
            <person name="Xu S."/>
            <person name="Liu Z."/>
            <person name="Xu Y."/>
        </authorList>
    </citation>
    <scope>NUCLEOTIDE SEQUENCE</scope>
    <source>
        <strain evidence="1">Z330</strain>
    </source>
</reference>
<keyword evidence="2" id="KW-1185">Reference proteome</keyword>
<organism evidence="1 2">
    <name type="scientific">Paracoccus onchidii</name>
    <dbReference type="NCBI Taxonomy" id="3017813"/>
    <lineage>
        <taxon>Bacteria</taxon>
        <taxon>Pseudomonadati</taxon>
        <taxon>Pseudomonadota</taxon>
        <taxon>Alphaproteobacteria</taxon>
        <taxon>Rhodobacterales</taxon>
        <taxon>Paracoccaceae</taxon>
        <taxon>Paracoccus</taxon>
    </lineage>
</organism>
<dbReference type="Proteomes" id="UP001165641">
    <property type="component" value="Unassembled WGS sequence"/>
</dbReference>